<accession>A0ABX8D6Q2</accession>
<keyword evidence="2" id="KW-1185">Reference proteome</keyword>
<proteinExistence type="predicted"/>
<sequence>MTSLSKSSSRRGSDRGARNAIEFLEAAGVLQAPSPGRRGRVWQATEVLAAMDAFAERAGRRRAAR</sequence>
<evidence type="ECO:0000313" key="1">
    <source>
        <dbReference type="EMBL" id="QVI63127.1"/>
    </source>
</evidence>
<dbReference type="Proteomes" id="UP000677804">
    <property type="component" value="Chromosome"/>
</dbReference>
<reference evidence="1 2" key="1">
    <citation type="submission" date="2021-05" db="EMBL/GenBank/DDBJ databases">
        <title>Novel species in genus Cellulomonas.</title>
        <authorList>
            <person name="Zhang G."/>
        </authorList>
    </citation>
    <scope>NUCLEOTIDE SEQUENCE [LARGE SCALE GENOMIC DNA]</scope>
    <source>
        <strain evidence="2">zg-ZUI222</strain>
    </source>
</reference>
<protein>
    <recommendedName>
        <fullName evidence="3">Transcriptional regulator</fullName>
    </recommendedName>
</protein>
<name>A0ABX8D6Q2_9CELL</name>
<dbReference type="EMBL" id="CP074405">
    <property type="protein sequence ID" value="QVI63127.1"/>
    <property type="molecule type" value="Genomic_DNA"/>
</dbReference>
<dbReference type="RefSeq" id="WP_207342366.1">
    <property type="nucleotide sequence ID" value="NZ_CP074405.1"/>
</dbReference>
<gene>
    <name evidence="1" type="ORF">KG103_04225</name>
</gene>
<evidence type="ECO:0008006" key="3">
    <source>
        <dbReference type="Google" id="ProtNLM"/>
    </source>
</evidence>
<evidence type="ECO:0000313" key="2">
    <source>
        <dbReference type="Proteomes" id="UP000677804"/>
    </source>
</evidence>
<organism evidence="1 2">
    <name type="scientific">Cellulomonas wangleii</name>
    <dbReference type="NCBI Taxonomy" id="2816956"/>
    <lineage>
        <taxon>Bacteria</taxon>
        <taxon>Bacillati</taxon>
        <taxon>Actinomycetota</taxon>
        <taxon>Actinomycetes</taxon>
        <taxon>Micrococcales</taxon>
        <taxon>Cellulomonadaceae</taxon>
        <taxon>Cellulomonas</taxon>
    </lineage>
</organism>